<protein>
    <submittedName>
        <fullName evidence="1">Choline/ethanolamine kinase</fullName>
    </submittedName>
</protein>
<dbReference type="Proteomes" id="UP000266188">
    <property type="component" value="Unassembled WGS sequence"/>
</dbReference>
<reference evidence="2" key="1">
    <citation type="submission" date="2017-02" db="EMBL/GenBank/DDBJ databases">
        <authorList>
            <person name="Tafer H."/>
            <person name="Lopandic K."/>
        </authorList>
    </citation>
    <scope>NUCLEOTIDE SEQUENCE [LARGE SCALE GENOMIC DNA]</scope>
    <source>
        <strain evidence="2">CBS 366.77</strain>
    </source>
</reference>
<dbReference type="PANTHER" id="PTHR21310:SF15">
    <property type="entry name" value="AMINOGLYCOSIDE PHOSPHOTRANSFERASE DOMAIN-CONTAINING PROTEIN"/>
    <property type="match status" value="1"/>
</dbReference>
<keyword evidence="1" id="KW-0418">Kinase</keyword>
<evidence type="ECO:0000313" key="2">
    <source>
        <dbReference type="Proteomes" id="UP000266188"/>
    </source>
</evidence>
<dbReference type="OrthoDB" id="4478880at2759"/>
<dbReference type="InterPro" id="IPR051678">
    <property type="entry name" value="AGP_Transferase"/>
</dbReference>
<dbReference type="SUPFAM" id="SSF56112">
    <property type="entry name" value="Protein kinase-like (PK-like)"/>
    <property type="match status" value="1"/>
</dbReference>
<keyword evidence="2" id="KW-1185">Reference proteome</keyword>
<dbReference type="PANTHER" id="PTHR21310">
    <property type="entry name" value="AMINOGLYCOSIDE PHOSPHOTRANSFERASE-RELATED-RELATED"/>
    <property type="match status" value="1"/>
</dbReference>
<accession>A0A3A2ZEQ5</accession>
<keyword evidence="1" id="KW-0808">Transferase</keyword>
<gene>
    <name evidence="1" type="ORF">PHISCL_06217</name>
</gene>
<organism evidence="1 2">
    <name type="scientific">Aspergillus sclerotialis</name>
    <dbReference type="NCBI Taxonomy" id="2070753"/>
    <lineage>
        <taxon>Eukaryota</taxon>
        <taxon>Fungi</taxon>
        <taxon>Dikarya</taxon>
        <taxon>Ascomycota</taxon>
        <taxon>Pezizomycotina</taxon>
        <taxon>Eurotiomycetes</taxon>
        <taxon>Eurotiomycetidae</taxon>
        <taxon>Eurotiales</taxon>
        <taxon>Aspergillaceae</taxon>
        <taxon>Aspergillus</taxon>
        <taxon>Aspergillus subgen. Polypaecilum</taxon>
    </lineage>
</organism>
<dbReference type="EMBL" id="MVGC01000228">
    <property type="protein sequence ID" value="RJE21436.1"/>
    <property type="molecule type" value="Genomic_DNA"/>
</dbReference>
<sequence>MSSSIDEEWLKRSRNENMPIPPFDRYIYILPEHVVKKRLIPSELGYDGYKPDFSTTSVRDENEIRTMELVRQYTNIPVPKLTYQGNGFNVFERIPGITVNDGPTWDRISYRQREAIKLQVQDYIKELAKVPNPSMGIRSQSFSGEIIHPQLSFPGPFESTKAFLRAYENEDVPFIHQINPFSKPVLSHMDWDLSNIVLYPNLDAVAGVIDWERAAFFPEGGKSIHQMCHQWEGWETLFDGIEFPLEHGLEGTTSPTSTVAK</sequence>
<name>A0A3A2ZEQ5_9EURO</name>
<evidence type="ECO:0000313" key="1">
    <source>
        <dbReference type="EMBL" id="RJE21436.1"/>
    </source>
</evidence>
<proteinExistence type="predicted"/>
<dbReference type="AlphaFoldDB" id="A0A3A2ZEQ5"/>
<dbReference type="GO" id="GO:0016301">
    <property type="term" value="F:kinase activity"/>
    <property type="evidence" value="ECO:0007669"/>
    <property type="project" value="UniProtKB-KW"/>
</dbReference>
<dbReference type="InterPro" id="IPR011009">
    <property type="entry name" value="Kinase-like_dom_sf"/>
</dbReference>
<comment type="caution">
    <text evidence="1">The sequence shown here is derived from an EMBL/GenBank/DDBJ whole genome shotgun (WGS) entry which is preliminary data.</text>
</comment>